<dbReference type="EMBL" id="FNHI01000021">
    <property type="protein sequence ID" value="SDN18464.1"/>
    <property type="molecule type" value="Genomic_DNA"/>
</dbReference>
<dbReference type="RefSeq" id="WP_167746098.1">
    <property type="nucleotide sequence ID" value="NZ_FNHI01000021.1"/>
</dbReference>
<name>A0A1G9ZAX2_9ACTN</name>
<evidence type="ECO:0000256" key="1">
    <source>
        <dbReference type="SAM" id="MobiDB-lite"/>
    </source>
</evidence>
<keyword evidence="3" id="KW-1185">Reference proteome</keyword>
<reference evidence="3" key="1">
    <citation type="submission" date="2016-10" db="EMBL/GenBank/DDBJ databases">
        <authorList>
            <person name="Varghese N."/>
            <person name="Submissions S."/>
        </authorList>
    </citation>
    <scope>NUCLEOTIDE SEQUENCE [LARGE SCALE GENOMIC DNA]</scope>
    <source>
        <strain evidence="3">CGMCC 4.7042</strain>
    </source>
</reference>
<evidence type="ECO:0000313" key="2">
    <source>
        <dbReference type="EMBL" id="SDN18464.1"/>
    </source>
</evidence>
<organism evidence="2 3">
    <name type="scientific">Streptomyces wuyuanensis</name>
    <dbReference type="NCBI Taxonomy" id="1196353"/>
    <lineage>
        <taxon>Bacteria</taxon>
        <taxon>Bacillati</taxon>
        <taxon>Actinomycetota</taxon>
        <taxon>Actinomycetes</taxon>
        <taxon>Kitasatosporales</taxon>
        <taxon>Streptomycetaceae</taxon>
        <taxon>Streptomyces</taxon>
    </lineage>
</organism>
<dbReference type="STRING" id="1196353.SAMN05444921_12157"/>
<dbReference type="AlphaFoldDB" id="A0A1G9ZAX2"/>
<protein>
    <submittedName>
        <fullName evidence="2">Uncharacterized protein</fullName>
    </submittedName>
</protein>
<evidence type="ECO:0000313" key="3">
    <source>
        <dbReference type="Proteomes" id="UP000199063"/>
    </source>
</evidence>
<accession>A0A1G9ZAX2</accession>
<dbReference type="GeneID" id="96657141"/>
<dbReference type="Proteomes" id="UP000199063">
    <property type="component" value="Unassembled WGS sequence"/>
</dbReference>
<feature type="region of interest" description="Disordered" evidence="1">
    <location>
        <begin position="34"/>
        <end position="76"/>
    </location>
</feature>
<gene>
    <name evidence="2" type="ORF">SAMN05444921_12157</name>
</gene>
<proteinExistence type="predicted"/>
<sequence length="76" mass="8483">MTAAWDVGPCLWPDGPELDRQLAEADRAVVDLHGPQTRQPNGFDADPWHGYARPATSPPRRFNPYQPINDVMEGTL</sequence>